<dbReference type="GO" id="GO:0004563">
    <property type="term" value="F:beta-N-acetylhexosaminidase activity"/>
    <property type="evidence" value="ECO:0007669"/>
    <property type="project" value="UniProtKB-EC"/>
</dbReference>
<dbReference type="GO" id="GO:0030203">
    <property type="term" value="P:glycosaminoglycan metabolic process"/>
    <property type="evidence" value="ECO:0007669"/>
    <property type="project" value="TreeGrafter"/>
</dbReference>
<dbReference type="SUPFAM" id="SSF51445">
    <property type="entry name" value="(Trans)glycosidases"/>
    <property type="match status" value="1"/>
</dbReference>
<keyword evidence="4" id="KW-0378">Hydrolase</keyword>
<dbReference type="GO" id="GO:0005975">
    <property type="term" value="P:carbohydrate metabolic process"/>
    <property type="evidence" value="ECO:0007669"/>
    <property type="project" value="InterPro"/>
</dbReference>
<dbReference type="InterPro" id="IPR025705">
    <property type="entry name" value="Beta_hexosaminidase_sua/sub"/>
</dbReference>
<evidence type="ECO:0000256" key="3">
    <source>
        <dbReference type="ARBA" id="ARBA00012663"/>
    </source>
</evidence>
<dbReference type="Pfam" id="PF00728">
    <property type="entry name" value="Glyco_hydro_20"/>
    <property type="match status" value="1"/>
</dbReference>
<feature type="domain" description="Glycoside hydrolase family 20 catalytic" evidence="7">
    <location>
        <begin position="169"/>
        <end position="515"/>
    </location>
</feature>
<evidence type="ECO:0000313" key="10">
    <source>
        <dbReference type="Proteomes" id="UP000252733"/>
    </source>
</evidence>
<dbReference type="PROSITE" id="PS51257">
    <property type="entry name" value="PROKAR_LIPOPROTEIN"/>
    <property type="match status" value="1"/>
</dbReference>
<organism evidence="9 10">
    <name type="scientific">Marinilabilia salmonicolor</name>
    <dbReference type="NCBI Taxonomy" id="989"/>
    <lineage>
        <taxon>Bacteria</taxon>
        <taxon>Pseudomonadati</taxon>
        <taxon>Bacteroidota</taxon>
        <taxon>Bacteroidia</taxon>
        <taxon>Marinilabiliales</taxon>
        <taxon>Marinilabiliaceae</taxon>
        <taxon>Marinilabilia</taxon>
    </lineage>
</organism>
<accession>A0A368UXH1</accession>
<sequence>MRKKAFKLSIWMLIVASLTGCGKENEASRELAVIPKPVKMKSLGGDFQFNEKTVIVVSGDDEQQIGVAHYLSKLLSSATGFRPEVNVEDNSEDNSIFLEIDKSITGAPGCYSLLVTESKVSVSAPGVTGLFYGVQTLRQLLPPEIESDVLFPDMEWKVPAVEIFDEPAFPYRGLHLDVSRHFFPVSFIKKYIDLLALHKMNVFHWHLTDDQGWRLEIKKYPMLQEVASQREETLVGHGLEEPFVYDGKPYGGYYTQEEVKEVVKYAEERFVTVIPEIEMPGHAQAALAAYPHLGCTGGPYKTVTRWGVFPEVFCAGKEETFQFLEDVLLEVMELFPSEYIHIGGDECPKTRWEECEFCQARIADENLKNEQELQSYFVHRIEEFLNRHGRSIIGWDEIMEGGLAPGATVMSWQGEKGGIQAAKMGHNVIMTPVSHLYFDYYQTDPEGEPLAIGHFLPLEKVYSYHPVPDTLTSEEAKFIIGAQGNLWSEYIKTPGHAEYMALPRAVALSEILWTPVENKNYNDFLQRLDVHKRRLNVLGVNYFKE</sequence>
<dbReference type="PANTHER" id="PTHR22600:SF57">
    <property type="entry name" value="BETA-N-ACETYLHEXOSAMINIDASE"/>
    <property type="match status" value="1"/>
</dbReference>
<dbReference type="EC" id="3.2.1.52" evidence="3"/>
<dbReference type="GO" id="GO:0016020">
    <property type="term" value="C:membrane"/>
    <property type="evidence" value="ECO:0007669"/>
    <property type="project" value="TreeGrafter"/>
</dbReference>
<evidence type="ECO:0000256" key="2">
    <source>
        <dbReference type="ARBA" id="ARBA00006285"/>
    </source>
</evidence>
<evidence type="ECO:0000313" key="9">
    <source>
        <dbReference type="EMBL" id="RCW32775.1"/>
    </source>
</evidence>
<evidence type="ECO:0000256" key="4">
    <source>
        <dbReference type="ARBA" id="ARBA00022801"/>
    </source>
</evidence>
<dbReference type="InterPro" id="IPR017853">
    <property type="entry name" value="GH"/>
</dbReference>
<dbReference type="PRINTS" id="PR00738">
    <property type="entry name" value="GLHYDRLASE20"/>
</dbReference>
<dbReference type="InterPro" id="IPR029018">
    <property type="entry name" value="Hex-like_dom2"/>
</dbReference>
<dbReference type="InterPro" id="IPR015882">
    <property type="entry name" value="HEX_bac_N"/>
</dbReference>
<evidence type="ECO:0000256" key="6">
    <source>
        <dbReference type="PIRSR" id="PIRSR625705-1"/>
    </source>
</evidence>
<protein>
    <recommendedName>
        <fullName evidence="3">beta-N-acetylhexosaminidase</fullName>
        <ecNumber evidence="3">3.2.1.52</ecNumber>
    </recommendedName>
</protein>
<proteinExistence type="inferred from homology"/>
<dbReference type="EMBL" id="QPIZ01000014">
    <property type="protein sequence ID" value="RCW32775.1"/>
    <property type="molecule type" value="Genomic_DNA"/>
</dbReference>
<comment type="caution">
    <text evidence="9">The sequence shown here is derived from an EMBL/GenBank/DDBJ whole genome shotgun (WGS) entry which is preliminary data.</text>
</comment>
<feature type="domain" description="Beta-hexosaminidase bacterial type N-terminal" evidence="8">
    <location>
        <begin position="32"/>
        <end position="165"/>
    </location>
</feature>
<evidence type="ECO:0000259" key="8">
    <source>
        <dbReference type="Pfam" id="PF02838"/>
    </source>
</evidence>
<feature type="active site" description="Proton donor" evidence="6">
    <location>
        <position position="346"/>
    </location>
</feature>
<dbReference type="InterPro" id="IPR015883">
    <property type="entry name" value="Glyco_hydro_20_cat"/>
</dbReference>
<name>A0A368UXH1_9BACT</name>
<gene>
    <name evidence="9" type="ORF">DFO77_114101</name>
</gene>
<keyword evidence="10" id="KW-1185">Reference proteome</keyword>
<evidence type="ECO:0000256" key="1">
    <source>
        <dbReference type="ARBA" id="ARBA00001231"/>
    </source>
</evidence>
<dbReference type="Pfam" id="PF02838">
    <property type="entry name" value="Glyco_hydro_20b"/>
    <property type="match status" value="1"/>
</dbReference>
<evidence type="ECO:0000259" key="7">
    <source>
        <dbReference type="Pfam" id="PF00728"/>
    </source>
</evidence>
<dbReference type="Gene3D" id="3.30.379.10">
    <property type="entry name" value="Chitobiase/beta-hexosaminidase domain 2-like"/>
    <property type="match status" value="1"/>
</dbReference>
<reference evidence="9 10" key="1">
    <citation type="submission" date="2018-07" db="EMBL/GenBank/DDBJ databases">
        <title>Freshwater and sediment microbial communities from various areas in North America, analyzing microbe dynamics in response to fracking.</title>
        <authorList>
            <person name="Lamendella R."/>
        </authorList>
    </citation>
    <scope>NUCLEOTIDE SEQUENCE [LARGE SCALE GENOMIC DNA]</scope>
    <source>
        <strain evidence="9 10">160A</strain>
    </source>
</reference>
<dbReference type="PANTHER" id="PTHR22600">
    <property type="entry name" value="BETA-HEXOSAMINIDASE"/>
    <property type="match status" value="1"/>
</dbReference>
<evidence type="ECO:0000256" key="5">
    <source>
        <dbReference type="ARBA" id="ARBA00023295"/>
    </source>
</evidence>
<dbReference type="Gene3D" id="3.20.20.80">
    <property type="entry name" value="Glycosidases"/>
    <property type="match status" value="1"/>
</dbReference>
<comment type="similarity">
    <text evidence="2">Belongs to the glycosyl hydrolase 20 family.</text>
</comment>
<dbReference type="SUPFAM" id="SSF55545">
    <property type="entry name" value="beta-N-acetylhexosaminidase-like domain"/>
    <property type="match status" value="1"/>
</dbReference>
<dbReference type="RefSeq" id="WP_114437256.1">
    <property type="nucleotide sequence ID" value="NZ_QPIZ01000014.1"/>
</dbReference>
<dbReference type="Proteomes" id="UP000252733">
    <property type="component" value="Unassembled WGS sequence"/>
</dbReference>
<keyword evidence="5" id="KW-0326">Glycosidase</keyword>
<dbReference type="CDD" id="cd06563">
    <property type="entry name" value="GH20_chitobiase-like"/>
    <property type="match status" value="1"/>
</dbReference>
<dbReference type="AlphaFoldDB" id="A0A368UXH1"/>
<comment type="catalytic activity">
    <reaction evidence="1">
        <text>Hydrolysis of terminal non-reducing N-acetyl-D-hexosamine residues in N-acetyl-beta-D-hexosaminides.</text>
        <dbReference type="EC" id="3.2.1.52"/>
    </reaction>
</comment>